<dbReference type="InterPro" id="IPR000313">
    <property type="entry name" value="PWWP_dom"/>
</dbReference>
<dbReference type="Gene3D" id="2.30.30.140">
    <property type="match status" value="1"/>
</dbReference>
<dbReference type="InterPro" id="IPR013083">
    <property type="entry name" value="Znf_RING/FYVE/PHD"/>
</dbReference>
<keyword evidence="10" id="KW-0539">Nucleus</keyword>
<feature type="domain" description="PWWP" evidence="12">
    <location>
        <begin position="78"/>
        <end position="150"/>
    </location>
</feature>
<dbReference type="GO" id="GO:0032259">
    <property type="term" value="P:methylation"/>
    <property type="evidence" value="ECO:0007669"/>
    <property type="project" value="UniProtKB-KW"/>
</dbReference>
<evidence type="ECO:0000256" key="3">
    <source>
        <dbReference type="ARBA" id="ARBA00022454"/>
    </source>
</evidence>
<dbReference type="GO" id="GO:0008168">
    <property type="term" value="F:methyltransferase activity"/>
    <property type="evidence" value="ECO:0007669"/>
    <property type="project" value="UniProtKB-KW"/>
</dbReference>
<dbReference type="Gene3D" id="3.30.40.10">
    <property type="entry name" value="Zinc/RING finger domain, C3HC4 (zinc finger)"/>
    <property type="match status" value="1"/>
</dbReference>
<dbReference type="CDD" id="cd20144">
    <property type="entry name" value="PWWP_NSD_rpt1"/>
    <property type="match status" value="1"/>
</dbReference>
<evidence type="ECO:0000259" key="12">
    <source>
        <dbReference type="PROSITE" id="PS50812"/>
    </source>
</evidence>
<dbReference type="Pfam" id="PF00855">
    <property type="entry name" value="PWWP"/>
    <property type="match status" value="1"/>
</dbReference>
<evidence type="ECO:0000256" key="1">
    <source>
        <dbReference type="ARBA" id="ARBA00004123"/>
    </source>
</evidence>
<keyword evidence="4" id="KW-0489">Methyltransferase</keyword>
<evidence type="ECO:0000313" key="13">
    <source>
        <dbReference type="EMBL" id="CAG5122184.1"/>
    </source>
</evidence>
<protein>
    <recommendedName>
        <fullName evidence="12">PWWP domain-containing protein</fullName>
    </recommendedName>
</protein>
<dbReference type="InterPro" id="IPR055198">
    <property type="entry name" value="NSD_PHD"/>
</dbReference>
<dbReference type="PANTHER" id="PTHR22884">
    <property type="entry name" value="SET DOMAIN PROTEINS"/>
    <property type="match status" value="1"/>
</dbReference>
<feature type="region of interest" description="Disordered" evidence="11">
    <location>
        <begin position="1"/>
        <end position="39"/>
    </location>
</feature>
<keyword evidence="14" id="KW-1185">Reference proteome</keyword>
<dbReference type="GO" id="GO:0005694">
    <property type="term" value="C:chromosome"/>
    <property type="evidence" value="ECO:0007669"/>
    <property type="project" value="UniProtKB-SubCell"/>
</dbReference>
<feature type="region of interest" description="Disordered" evidence="11">
    <location>
        <begin position="270"/>
        <end position="293"/>
    </location>
</feature>
<accession>A0A8S3YYY1</accession>
<evidence type="ECO:0000256" key="5">
    <source>
        <dbReference type="ARBA" id="ARBA00022679"/>
    </source>
</evidence>
<keyword evidence="3" id="KW-0158">Chromosome</keyword>
<keyword evidence="8" id="KW-0863">Zinc-finger</keyword>
<dbReference type="InterPro" id="IPR011011">
    <property type="entry name" value="Znf_FYVE_PHD"/>
</dbReference>
<evidence type="ECO:0000256" key="4">
    <source>
        <dbReference type="ARBA" id="ARBA00022603"/>
    </source>
</evidence>
<dbReference type="OrthoDB" id="6053805at2759"/>
<dbReference type="InterPro" id="IPR050777">
    <property type="entry name" value="SET2_Histone-Lys_MeTrsfase"/>
</dbReference>
<evidence type="ECO:0000256" key="7">
    <source>
        <dbReference type="ARBA" id="ARBA00022723"/>
    </source>
</evidence>
<dbReference type="SUPFAM" id="SSF57903">
    <property type="entry name" value="FYVE/PHD zinc finger"/>
    <property type="match status" value="1"/>
</dbReference>
<evidence type="ECO:0000256" key="11">
    <source>
        <dbReference type="SAM" id="MobiDB-lite"/>
    </source>
</evidence>
<dbReference type="InterPro" id="IPR001965">
    <property type="entry name" value="Znf_PHD"/>
</dbReference>
<evidence type="ECO:0000256" key="9">
    <source>
        <dbReference type="ARBA" id="ARBA00022833"/>
    </source>
</evidence>
<dbReference type="PROSITE" id="PS50812">
    <property type="entry name" value="PWWP"/>
    <property type="match status" value="1"/>
</dbReference>
<dbReference type="Pfam" id="PF22908">
    <property type="entry name" value="PHD_NSD"/>
    <property type="match status" value="1"/>
</dbReference>
<feature type="compositionally biased region" description="Polar residues" evidence="11">
    <location>
        <begin position="28"/>
        <end position="37"/>
    </location>
</feature>
<keyword evidence="9" id="KW-0862">Zinc</keyword>
<evidence type="ECO:0000256" key="6">
    <source>
        <dbReference type="ARBA" id="ARBA00022691"/>
    </source>
</evidence>
<feature type="compositionally biased region" description="Polar residues" evidence="11">
    <location>
        <begin position="1"/>
        <end position="16"/>
    </location>
</feature>
<evidence type="ECO:0000256" key="2">
    <source>
        <dbReference type="ARBA" id="ARBA00004286"/>
    </source>
</evidence>
<dbReference type="SMART" id="SM00293">
    <property type="entry name" value="PWWP"/>
    <property type="match status" value="1"/>
</dbReference>
<dbReference type="GO" id="GO:0005634">
    <property type="term" value="C:nucleus"/>
    <property type="evidence" value="ECO:0007669"/>
    <property type="project" value="UniProtKB-SubCell"/>
</dbReference>
<dbReference type="GO" id="GO:0008270">
    <property type="term" value="F:zinc ion binding"/>
    <property type="evidence" value="ECO:0007669"/>
    <property type="project" value="UniProtKB-KW"/>
</dbReference>
<proteinExistence type="predicted"/>
<keyword evidence="7" id="KW-0479">Metal-binding</keyword>
<comment type="caution">
    <text evidence="13">The sequence shown here is derived from an EMBL/GenBank/DDBJ whole genome shotgun (WGS) entry which is preliminary data.</text>
</comment>
<organism evidence="13 14">
    <name type="scientific">Candidula unifasciata</name>
    <dbReference type="NCBI Taxonomy" id="100452"/>
    <lineage>
        <taxon>Eukaryota</taxon>
        <taxon>Metazoa</taxon>
        <taxon>Spiralia</taxon>
        <taxon>Lophotrochozoa</taxon>
        <taxon>Mollusca</taxon>
        <taxon>Gastropoda</taxon>
        <taxon>Heterobranchia</taxon>
        <taxon>Euthyneura</taxon>
        <taxon>Panpulmonata</taxon>
        <taxon>Eupulmonata</taxon>
        <taxon>Stylommatophora</taxon>
        <taxon>Helicina</taxon>
        <taxon>Helicoidea</taxon>
        <taxon>Geomitridae</taxon>
        <taxon>Candidula</taxon>
    </lineage>
</organism>
<evidence type="ECO:0000313" key="14">
    <source>
        <dbReference type="Proteomes" id="UP000678393"/>
    </source>
</evidence>
<dbReference type="SMART" id="SM00249">
    <property type="entry name" value="PHD"/>
    <property type="match status" value="2"/>
</dbReference>
<dbReference type="SUPFAM" id="SSF63748">
    <property type="entry name" value="Tudor/PWWP/MBT"/>
    <property type="match status" value="1"/>
</dbReference>
<keyword evidence="5" id="KW-0808">Transferase</keyword>
<name>A0A8S3YYY1_9EUPU</name>
<sequence length="579" mass="65799">MAADTCSSQPIETASSVAAKRQAREVSRPQSLSPSKRINTRCVMLHPTRMPPLSHLRSLVLSDSSSSHKETDDSRWPEGQLLWGKIRGYPFWPCMVSRDPFSKLFTKTLGKSVAVSHRSWKTSRSYHVQFFGKETEHSWINEASLLEFEGRHKYLDIVQYGLENPQRNSRPPGEFVISPAWYPSWSLAVTEAEAASKLGLEQRKLCYTFDYVVTRGEAQKPVDELLKVIWFHSGGRQGDGEDKPDIDDDDDDSLYNKLFGVRRENACYDSDDFYSSDESSSSTADRPPKPPVRVQVRPGLLQVYLHKQGPFLQERHPDWDPSFVEEYLKKQWSVMSSLQRSRYTTRHQKPLFVEVYRSQRSVSPTVDDLPPVDPLTLGLQIQKLSRKWHIPRSEKSGMVCRQPGADLVRCQGPCAGYFHSTCLQDVRNDASLCPECHLNATVCFACKQPGADLVQCSSLKCHKFYHEVCVAQLPLTVMDPAGFLCPLHVCVTCQVEQRPLAREGMSTRSFVECLRCPTAYHCSDWCLIAGSQLTGRHHLLCADHFQPTRGCSQHSRVHLRACLKCGLGKRFLYYVYVCV</sequence>
<keyword evidence="6" id="KW-0949">S-adenosyl-L-methionine</keyword>
<dbReference type="EMBL" id="CAJHNH020001236">
    <property type="protein sequence ID" value="CAG5122184.1"/>
    <property type="molecule type" value="Genomic_DNA"/>
</dbReference>
<dbReference type="Proteomes" id="UP000678393">
    <property type="component" value="Unassembled WGS sequence"/>
</dbReference>
<gene>
    <name evidence="13" type="ORF">CUNI_LOCUS7742</name>
</gene>
<evidence type="ECO:0000256" key="10">
    <source>
        <dbReference type="ARBA" id="ARBA00023242"/>
    </source>
</evidence>
<evidence type="ECO:0000256" key="8">
    <source>
        <dbReference type="ARBA" id="ARBA00022771"/>
    </source>
</evidence>
<dbReference type="AlphaFoldDB" id="A0A8S3YYY1"/>
<comment type="subcellular location">
    <subcellularLocation>
        <location evidence="2">Chromosome</location>
    </subcellularLocation>
    <subcellularLocation>
        <location evidence="1">Nucleus</location>
    </subcellularLocation>
</comment>
<reference evidence="13" key="1">
    <citation type="submission" date="2021-04" db="EMBL/GenBank/DDBJ databases">
        <authorList>
            <consortium name="Molecular Ecology Group"/>
        </authorList>
    </citation>
    <scope>NUCLEOTIDE SEQUENCE</scope>
</reference>